<feature type="domain" description="Autophagy protein ATG17-like" evidence="21">
    <location>
        <begin position="120"/>
        <end position="490"/>
    </location>
</feature>
<dbReference type="GO" id="GO:0008285">
    <property type="term" value="P:negative regulation of cell population proliferation"/>
    <property type="evidence" value="ECO:0007669"/>
    <property type="project" value="UniProtKB-ARBA"/>
</dbReference>
<dbReference type="Gene3D" id="3.10.20.90">
    <property type="entry name" value="Phosphatidylinositol 3-kinase Catalytic Subunit, Chain A, domain 1"/>
    <property type="match status" value="1"/>
</dbReference>
<dbReference type="OMA" id="IHLAPQM"/>
<keyword evidence="12" id="KW-0804">Transcription</keyword>
<reference evidence="23" key="1">
    <citation type="submission" date="2007-04" db="EMBL/GenBank/DDBJ databases">
        <title>Annotation of Pediculus humanus corporis strain USDA.</title>
        <authorList>
            <person name="Kirkness E."/>
            <person name="Hannick L."/>
            <person name="Hass B."/>
            <person name="Bruggner R."/>
            <person name="Lawson D."/>
            <person name="Bidwell S."/>
            <person name="Joardar V."/>
            <person name="Caler E."/>
            <person name="Walenz B."/>
            <person name="Inman J."/>
            <person name="Schobel S."/>
            <person name="Galinsky K."/>
            <person name="Amedeo P."/>
            <person name="Strausberg R."/>
        </authorList>
    </citation>
    <scope>NUCLEOTIDE SEQUENCE</scope>
    <source>
        <strain evidence="23">USDA</strain>
    </source>
</reference>
<dbReference type="InterPro" id="IPR040040">
    <property type="entry name" value="ATG11"/>
</dbReference>
<evidence type="ECO:0000259" key="21">
    <source>
        <dbReference type="Pfam" id="PF04108"/>
    </source>
</evidence>
<dbReference type="InterPro" id="IPR029071">
    <property type="entry name" value="Ubiquitin-like_domsf"/>
</dbReference>
<dbReference type="PANTHER" id="PTHR13222:SF1">
    <property type="entry name" value="RB1-INDUCIBLE COILED-COIL PROTEIN 1"/>
    <property type="match status" value="1"/>
</dbReference>
<evidence type="ECO:0000256" key="2">
    <source>
        <dbReference type="ARBA" id="ARBA00004329"/>
    </source>
</evidence>
<dbReference type="FunFam" id="3.10.20.90:FF:000049">
    <property type="entry name" value="RB1-inducible coiled-coil protein 1 isoform X1"/>
    <property type="match status" value="1"/>
</dbReference>
<dbReference type="Pfam" id="PF10377">
    <property type="entry name" value="ATG11"/>
    <property type="match status" value="1"/>
</dbReference>
<feature type="compositionally biased region" description="Acidic residues" evidence="20">
    <location>
        <begin position="1238"/>
        <end position="1249"/>
    </location>
</feature>
<keyword evidence="9" id="KW-0072">Autophagy</keyword>
<name>E0VTR8_PEDHC</name>
<dbReference type="CTD" id="8230582"/>
<dbReference type="VEuPathDB" id="VectorBase:PHUM436830"/>
<evidence type="ECO:0000256" key="14">
    <source>
        <dbReference type="ARBA" id="ARBA00023242"/>
    </source>
</evidence>
<dbReference type="STRING" id="121224.E0VTR8"/>
<evidence type="ECO:0000256" key="13">
    <source>
        <dbReference type="ARBA" id="ARBA00023228"/>
    </source>
</evidence>
<dbReference type="GO" id="GO:0005634">
    <property type="term" value="C:nucleus"/>
    <property type="evidence" value="ECO:0007669"/>
    <property type="project" value="UniProtKB-SubCell"/>
</dbReference>
<dbReference type="InterPro" id="IPR019460">
    <property type="entry name" value="Atg11_C"/>
</dbReference>
<sequence length="1257" mass="143375">MLYIFQVDTGTMMTFEMNLALESVEQLKDVIEKSCKIPVDKQVLLVSGGECLDPSVKVCSYSAGTDTNPIFLFSKCTLENAKPPSPSIDYGSDSDMKEMVENSLAMPAAYDTVGKRTQIAQQFCELAREHTQICESLVHDQHLQQQGWAAAVANLEDLTTAFKMKSEMFEQNYRQYLESRDENLEMLQNFSSDLQVLAKIPILDPLIGNALSFYSPEEKKKFEESDEKIKMKGTEDFLSEDESKKVGAMTLLMWIATADNQSSLEQVAEQAQKGLEQFDLKVLEALIKEVETTLITADKSEMKEIKGLEERLFGLEQLMIETKKIVQEQTDLAAAFQQNQTRANSLKDPSILPDLCDSHRKQLLVMLYNQHKLRDIRRRCTKAKEELSINLYHRLGWVMYAENLISDVSNKLMIYNGNLKRLRRYLEITRQVQRTPQVYVSAVSEVVRRRTFSQAFLSWASDMSCRLLAVYNEEYEKRKDFQSQFEGHFLQSLFPGFEDNPPPFATQAPAPFDVSLPQLTTKDMEDLRLYLPELSMSLSVTKLSSIAQMFLTKSMSDEKPLNIKENDPVLFNIKIIYLFLKENVMDKKEEVETLKLHLSEAGKLANETAIYLKTELVEMKSQSLTDREIILSLVKDIQIRVSQLTQRYSEEVEIINKNLEEVVGSRNSEIESLKKVLEEKGSLLEASEKNLNRLKDILEDAENDKRDLSNNLNIKRILCEELKAKLDEAVKEKAEAIESITEKLNSKITEYEDLINHVKEESSRLIKEERENLINNHNKKIEELEASFAEKKETSKQGIDGDELREKYVSDLNIKISELRAEMAEEAEEKEKKAVKEATEKLTAEYKAEIESLRSRFKLMSAAHAEKNLTSDSSLEKVEKIDVVGITSTDSVSENPKVGIDLENEKAIQEAIETEKENIKLRLMEEFNSEKTKFEEEKQIWLEEAVNKALSEKNNQIDMLLTRQDALMTECQRHRNTIKLLTDGEHIRTASCPGAGTVDPLLAKIDVLEKENMFLASQLDKRKLKGAGGAEGIRHVHDMSESIAVLPVTDVTSKDIGTSPDSSVYSESTSLREKKSKVHQGKISVTSCSVGDAVLVIWNVEYSNYTILQESSTLYFLHSDCLDSLGLRPSSDGSPRRIYCFAEVFDKEYCHAKKSENRYKVPKGTKFYRVKVRPVVLVKDTTSKNSHQSSSGSYYLPRSMEMSTCQKPVDMSKSCVVTTSQFSNYLINNPTKVKTEFLEGEEDEEEEEKEKEKEETE</sequence>
<keyword evidence="10" id="KW-0805">Transcription regulation</keyword>
<dbReference type="AlphaFoldDB" id="E0VTR8"/>
<evidence type="ECO:0000256" key="19">
    <source>
        <dbReference type="SAM" id="Coils"/>
    </source>
</evidence>
<dbReference type="GeneID" id="8230582"/>
<gene>
    <name evidence="24" type="primary">8230582</name>
    <name evidence="23" type="ORF">Phum_PHUM436830</name>
</gene>
<evidence type="ECO:0000256" key="11">
    <source>
        <dbReference type="ARBA" id="ARBA00023054"/>
    </source>
</evidence>
<evidence type="ECO:0000259" key="22">
    <source>
        <dbReference type="Pfam" id="PF10377"/>
    </source>
</evidence>
<keyword evidence="13" id="KW-0458">Lysosome</keyword>
<dbReference type="GO" id="GO:0060090">
    <property type="term" value="F:molecular adaptor activity"/>
    <property type="evidence" value="ECO:0007669"/>
    <property type="project" value="TreeGrafter"/>
</dbReference>
<dbReference type="GO" id="GO:0061709">
    <property type="term" value="P:reticulophagy"/>
    <property type="evidence" value="ECO:0007669"/>
    <property type="project" value="TreeGrafter"/>
</dbReference>
<evidence type="ECO:0000256" key="1">
    <source>
        <dbReference type="ARBA" id="ARBA00004123"/>
    </source>
</evidence>
<keyword evidence="6" id="KW-0963">Cytoplasm</keyword>
<evidence type="ECO:0000256" key="5">
    <source>
        <dbReference type="ARBA" id="ARBA00022448"/>
    </source>
</evidence>
<dbReference type="KEGG" id="phu:Phum_PHUM436830"/>
<reference evidence="24" key="3">
    <citation type="submission" date="2020-05" db="UniProtKB">
        <authorList>
            <consortium name="EnsemblMetazoa"/>
        </authorList>
    </citation>
    <scope>IDENTIFICATION</scope>
    <source>
        <strain evidence="24">USDA</strain>
    </source>
</reference>
<dbReference type="PROSITE" id="PS00299">
    <property type="entry name" value="UBIQUITIN_1"/>
    <property type="match status" value="1"/>
</dbReference>
<evidence type="ECO:0000313" key="24">
    <source>
        <dbReference type="EnsemblMetazoa" id="PHUM436830-PA"/>
    </source>
</evidence>
<keyword evidence="25" id="KW-1185">Reference proteome</keyword>
<dbReference type="EMBL" id="AAZO01005336">
    <property type="status" value="NOT_ANNOTATED_CDS"/>
    <property type="molecule type" value="Genomic_DNA"/>
</dbReference>
<evidence type="ECO:0000256" key="16">
    <source>
        <dbReference type="ARBA" id="ARBA00053494"/>
    </source>
</evidence>
<dbReference type="GO" id="GO:1990316">
    <property type="term" value="C:Atg1/ULK1 kinase complex"/>
    <property type="evidence" value="ECO:0007669"/>
    <property type="project" value="TreeGrafter"/>
</dbReference>
<evidence type="ECO:0000256" key="8">
    <source>
        <dbReference type="ARBA" id="ARBA00022927"/>
    </source>
</evidence>
<keyword evidence="7" id="KW-0597">Phosphoprotein</keyword>
<comment type="subcellular location">
    <subcellularLocation>
        <location evidence="4">Cytoplasm</location>
        <location evidence="4">Cytosol</location>
    </subcellularLocation>
    <subcellularLocation>
        <location evidence="3">Lysosome</location>
    </subcellularLocation>
    <subcellularLocation>
        <location evidence="1">Nucleus</location>
    </subcellularLocation>
    <subcellularLocation>
        <location evidence="2">Preautophagosomal structure</location>
    </subcellularLocation>
</comment>
<evidence type="ECO:0000256" key="18">
    <source>
        <dbReference type="ARBA" id="ARBA00080154"/>
    </source>
</evidence>
<evidence type="ECO:0000256" key="15">
    <source>
        <dbReference type="ARBA" id="ARBA00023306"/>
    </source>
</evidence>
<dbReference type="OrthoDB" id="447953at2759"/>
<dbReference type="Pfam" id="PF04108">
    <property type="entry name" value="ATG17_like"/>
    <property type="match status" value="1"/>
</dbReference>
<protein>
    <recommendedName>
        <fullName evidence="17">RB1-inducible coiled-coil protein 1</fullName>
    </recommendedName>
    <alternativeName>
        <fullName evidence="18">FAK family kinase-interacting protein of 200 kDa</fullName>
    </alternativeName>
</protein>
<dbReference type="InterPro" id="IPR045326">
    <property type="entry name" value="ATG17-like_dom"/>
</dbReference>
<dbReference type="eggNOG" id="KOG4572">
    <property type="taxonomic scope" value="Eukaryota"/>
</dbReference>
<evidence type="ECO:0000256" key="3">
    <source>
        <dbReference type="ARBA" id="ARBA00004371"/>
    </source>
</evidence>
<dbReference type="EnsemblMetazoa" id="PHUM436830-RA">
    <property type="protein sequence ID" value="PHUM436830-PA"/>
    <property type="gene ID" value="PHUM436830"/>
</dbReference>
<dbReference type="HOGENOM" id="CLU_004789_0_0_1"/>
<dbReference type="GO" id="GO:0061723">
    <property type="term" value="P:glycophagy"/>
    <property type="evidence" value="ECO:0007669"/>
    <property type="project" value="TreeGrafter"/>
</dbReference>
<evidence type="ECO:0000256" key="9">
    <source>
        <dbReference type="ARBA" id="ARBA00023006"/>
    </source>
</evidence>
<dbReference type="GO" id="GO:0005764">
    <property type="term" value="C:lysosome"/>
    <property type="evidence" value="ECO:0007669"/>
    <property type="project" value="UniProtKB-SubCell"/>
</dbReference>
<evidence type="ECO:0000256" key="20">
    <source>
        <dbReference type="SAM" id="MobiDB-lite"/>
    </source>
</evidence>
<dbReference type="GO" id="GO:0019901">
    <property type="term" value="F:protein kinase binding"/>
    <property type="evidence" value="ECO:0007669"/>
    <property type="project" value="UniProtKB-ARBA"/>
</dbReference>
<evidence type="ECO:0000256" key="17">
    <source>
        <dbReference type="ARBA" id="ARBA00069790"/>
    </source>
</evidence>
<comment type="function">
    <text evidence="16">Involved in autophagy. Regulates early events but also late events of autophagosome formation through direct interaction with Atg16L1. Required for the formation of the autophagosome-like double-membrane structure that surrounds the Salmonella-containing vacuole (SCV) during S.typhimurium infection and subsequent xenophagy. Involved in repair of DNA damage caused by ionizing radiation, which subsequently improves cell survival by decreasing apoptosis. Inhibits PTK2/FAK1 and PTK2B/PYK2 kinase activity, affecting their downstream signaling pathways. Plays a role as a modulator of TGF-beta-signaling by restricting substrate specificity of RNF111. Functions as a DNA-binding transcription factor. Is a potent regulator of the RB1 pathway through induction of RB1 expression. Plays a crucial role in muscular differentiation. Plays an indispensable role in fetal hematopoiesis and in the regulation of neuronal homeostasis.</text>
</comment>
<dbReference type="GO" id="GO:0034517">
    <property type="term" value="P:ribophagy"/>
    <property type="evidence" value="ECO:0007669"/>
    <property type="project" value="TreeGrafter"/>
</dbReference>
<keyword evidence="15" id="KW-0131">Cell cycle</keyword>
<dbReference type="EMBL" id="DS235771">
    <property type="protein sequence ID" value="EEB16774.1"/>
    <property type="molecule type" value="Genomic_DNA"/>
</dbReference>
<reference evidence="23" key="2">
    <citation type="submission" date="2007-04" db="EMBL/GenBank/DDBJ databases">
        <title>The genome of the human body louse.</title>
        <authorList>
            <consortium name="The Human Body Louse Genome Consortium"/>
            <person name="Kirkness E."/>
            <person name="Walenz B."/>
            <person name="Hass B."/>
            <person name="Bruggner R."/>
            <person name="Strausberg R."/>
        </authorList>
    </citation>
    <scope>NUCLEOTIDE SEQUENCE</scope>
    <source>
        <strain evidence="23">USDA</strain>
    </source>
</reference>
<dbReference type="GO" id="GO:0005829">
    <property type="term" value="C:cytosol"/>
    <property type="evidence" value="ECO:0007669"/>
    <property type="project" value="UniProtKB-SubCell"/>
</dbReference>
<dbReference type="GO" id="GO:0000045">
    <property type="term" value="P:autophagosome assembly"/>
    <property type="evidence" value="ECO:0007669"/>
    <property type="project" value="InterPro"/>
</dbReference>
<evidence type="ECO:0000313" key="25">
    <source>
        <dbReference type="Proteomes" id="UP000009046"/>
    </source>
</evidence>
<dbReference type="SUPFAM" id="SSF54236">
    <property type="entry name" value="Ubiquitin-like"/>
    <property type="match status" value="1"/>
</dbReference>
<dbReference type="RefSeq" id="XP_002429512.1">
    <property type="nucleotide sequence ID" value="XM_002429467.1"/>
</dbReference>
<dbReference type="CDD" id="cd17060">
    <property type="entry name" value="Ubl_RB1CC1"/>
    <property type="match status" value="1"/>
</dbReference>
<dbReference type="GO" id="GO:0034045">
    <property type="term" value="C:phagophore assembly site membrane"/>
    <property type="evidence" value="ECO:0007669"/>
    <property type="project" value="TreeGrafter"/>
</dbReference>
<evidence type="ECO:0000256" key="10">
    <source>
        <dbReference type="ARBA" id="ARBA00023015"/>
    </source>
</evidence>
<evidence type="ECO:0000256" key="4">
    <source>
        <dbReference type="ARBA" id="ARBA00004514"/>
    </source>
</evidence>
<dbReference type="GO" id="GO:0031090">
    <property type="term" value="C:organelle membrane"/>
    <property type="evidence" value="ECO:0007669"/>
    <property type="project" value="UniProtKB-ARBA"/>
</dbReference>
<evidence type="ECO:0000313" key="23">
    <source>
        <dbReference type="EMBL" id="EEB16774.1"/>
    </source>
</evidence>
<feature type="coiled-coil region" evidence="19">
    <location>
        <begin position="670"/>
        <end position="856"/>
    </location>
</feature>
<feature type="region of interest" description="Disordered" evidence="20">
    <location>
        <begin position="1233"/>
        <end position="1257"/>
    </location>
</feature>
<dbReference type="PANTHER" id="PTHR13222">
    <property type="entry name" value="RB1-INDUCIBLE COILED-COIL"/>
    <property type="match status" value="1"/>
</dbReference>
<organism>
    <name type="scientific">Pediculus humanus subsp. corporis</name>
    <name type="common">Body louse</name>
    <dbReference type="NCBI Taxonomy" id="121224"/>
    <lineage>
        <taxon>Eukaryota</taxon>
        <taxon>Metazoa</taxon>
        <taxon>Ecdysozoa</taxon>
        <taxon>Arthropoda</taxon>
        <taxon>Hexapoda</taxon>
        <taxon>Insecta</taxon>
        <taxon>Pterygota</taxon>
        <taxon>Neoptera</taxon>
        <taxon>Paraneoptera</taxon>
        <taxon>Psocodea</taxon>
        <taxon>Troctomorpha</taxon>
        <taxon>Phthiraptera</taxon>
        <taxon>Anoplura</taxon>
        <taxon>Pediculidae</taxon>
        <taxon>Pediculus</taxon>
    </lineage>
</organism>
<keyword evidence="5" id="KW-0813">Transport</keyword>
<dbReference type="GO" id="GO:0015031">
    <property type="term" value="P:protein transport"/>
    <property type="evidence" value="ECO:0007669"/>
    <property type="project" value="UniProtKB-KW"/>
</dbReference>
<dbReference type="GO" id="GO:0034727">
    <property type="term" value="P:piecemeal microautophagy of the nucleus"/>
    <property type="evidence" value="ECO:0007669"/>
    <property type="project" value="TreeGrafter"/>
</dbReference>
<keyword evidence="8" id="KW-0653">Protein transport</keyword>
<evidence type="ECO:0000256" key="12">
    <source>
        <dbReference type="ARBA" id="ARBA00023163"/>
    </source>
</evidence>
<dbReference type="FunCoup" id="E0VTR8">
    <property type="interactions" value="794"/>
</dbReference>
<evidence type="ECO:0000256" key="7">
    <source>
        <dbReference type="ARBA" id="ARBA00022553"/>
    </source>
</evidence>
<proteinExistence type="predicted"/>
<dbReference type="GO" id="GO:0000422">
    <property type="term" value="P:autophagy of mitochondrion"/>
    <property type="evidence" value="ECO:0007669"/>
    <property type="project" value="TreeGrafter"/>
</dbReference>
<accession>E0VTR8</accession>
<dbReference type="InParanoid" id="E0VTR8"/>
<dbReference type="Proteomes" id="UP000009046">
    <property type="component" value="Unassembled WGS sequence"/>
</dbReference>
<keyword evidence="14" id="KW-0539">Nucleus</keyword>
<feature type="domain" description="Autophagy-related protein 11 C-terminal" evidence="22">
    <location>
        <begin position="1072"/>
        <end position="1173"/>
    </location>
</feature>
<dbReference type="InterPro" id="IPR019954">
    <property type="entry name" value="Ubiquitin_CS"/>
</dbReference>
<keyword evidence="11 19" id="KW-0175">Coiled coil</keyword>
<evidence type="ECO:0000256" key="6">
    <source>
        <dbReference type="ARBA" id="ARBA00022490"/>
    </source>
</evidence>